<gene>
    <name evidence="2" type="ORF">LPJ53_006414</name>
</gene>
<keyword evidence="1" id="KW-0812">Transmembrane</keyword>
<proteinExistence type="predicted"/>
<evidence type="ECO:0000313" key="3">
    <source>
        <dbReference type="Proteomes" id="UP001149813"/>
    </source>
</evidence>
<keyword evidence="1" id="KW-0472">Membrane</keyword>
<reference evidence="2" key="1">
    <citation type="submission" date="2022-07" db="EMBL/GenBank/DDBJ databases">
        <title>Phylogenomic reconstructions and comparative analyses of Kickxellomycotina fungi.</title>
        <authorList>
            <person name="Reynolds N.K."/>
            <person name="Stajich J.E."/>
            <person name="Barry K."/>
            <person name="Grigoriev I.V."/>
            <person name="Crous P."/>
            <person name="Smith M.E."/>
        </authorList>
    </citation>
    <scope>NUCLEOTIDE SEQUENCE</scope>
    <source>
        <strain evidence="2">NBRC 32514</strain>
    </source>
</reference>
<keyword evidence="3" id="KW-1185">Reference proteome</keyword>
<name>A0A9W7XU84_9FUNG</name>
<protein>
    <submittedName>
        <fullName evidence="2">Uncharacterized protein</fullName>
    </submittedName>
</protein>
<organism evidence="2 3">
    <name type="scientific">Coemansia erecta</name>
    <dbReference type="NCBI Taxonomy" id="147472"/>
    <lineage>
        <taxon>Eukaryota</taxon>
        <taxon>Fungi</taxon>
        <taxon>Fungi incertae sedis</taxon>
        <taxon>Zoopagomycota</taxon>
        <taxon>Kickxellomycotina</taxon>
        <taxon>Kickxellomycetes</taxon>
        <taxon>Kickxellales</taxon>
        <taxon>Kickxellaceae</taxon>
        <taxon>Coemansia</taxon>
    </lineage>
</organism>
<accession>A0A9W7XU84</accession>
<dbReference type="EMBL" id="JANBOJ010000767">
    <property type="protein sequence ID" value="KAJ1718624.1"/>
    <property type="molecule type" value="Genomic_DNA"/>
</dbReference>
<dbReference type="AlphaFoldDB" id="A0A9W7XU84"/>
<comment type="caution">
    <text evidence="2">The sequence shown here is derived from an EMBL/GenBank/DDBJ whole genome shotgun (WGS) entry which is preliminary data.</text>
</comment>
<feature type="non-terminal residue" evidence="2">
    <location>
        <position position="137"/>
    </location>
</feature>
<evidence type="ECO:0000313" key="2">
    <source>
        <dbReference type="EMBL" id="KAJ1718624.1"/>
    </source>
</evidence>
<keyword evidence="1" id="KW-1133">Transmembrane helix</keyword>
<sequence length="137" mass="15624">MVLPPSAAGISSFCNLQEYAGHTQYIFLVYTIVIWEYLPGIVGIISVSIIVVHIIRTKRETKKAMRTSSQFYGTTRAVHLQSHPDMLNQSLRNIIWFPITPIVSLWLNAALISVHYYTGRSFRWLEFVNVVLLGLQS</sequence>
<feature type="transmembrane region" description="Helical" evidence="1">
    <location>
        <begin position="25"/>
        <end position="55"/>
    </location>
</feature>
<evidence type="ECO:0000256" key="1">
    <source>
        <dbReference type="SAM" id="Phobius"/>
    </source>
</evidence>
<feature type="transmembrane region" description="Helical" evidence="1">
    <location>
        <begin position="94"/>
        <end position="117"/>
    </location>
</feature>
<dbReference type="Proteomes" id="UP001149813">
    <property type="component" value="Unassembled WGS sequence"/>
</dbReference>
<dbReference type="OrthoDB" id="5576609at2759"/>